<feature type="transmembrane region" description="Helical" evidence="5">
    <location>
        <begin position="83"/>
        <end position="104"/>
    </location>
</feature>
<feature type="transmembrane region" description="Helical" evidence="5">
    <location>
        <begin position="423"/>
        <end position="445"/>
    </location>
</feature>
<feature type="transmembrane region" description="Helical" evidence="5">
    <location>
        <begin position="116"/>
        <end position="135"/>
    </location>
</feature>
<accession>A0A4R7HX21</accession>
<comment type="subunit">
    <text evidence="5">NDH-1 is composed of 14 different subunits. Subunits NuoA, H, J, K, L, M, N constitute the membrane sector of the complex.</text>
</comment>
<dbReference type="GO" id="GO:0005886">
    <property type="term" value="C:plasma membrane"/>
    <property type="evidence" value="ECO:0007669"/>
    <property type="project" value="UniProtKB-SubCell"/>
</dbReference>
<comment type="catalytic activity">
    <reaction evidence="5">
        <text>a quinone + NADH + 5 H(+)(in) = a quinol + NAD(+) + 4 H(+)(out)</text>
        <dbReference type="Rhea" id="RHEA:57888"/>
        <dbReference type="ChEBI" id="CHEBI:15378"/>
        <dbReference type="ChEBI" id="CHEBI:24646"/>
        <dbReference type="ChEBI" id="CHEBI:57540"/>
        <dbReference type="ChEBI" id="CHEBI:57945"/>
        <dbReference type="ChEBI" id="CHEBI:132124"/>
    </reaction>
</comment>
<evidence type="ECO:0000256" key="6">
    <source>
        <dbReference type="RuleBase" id="RU000320"/>
    </source>
</evidence>
<dbReference type="InterPro" id="IPR010096">
    <property type="entry name" value="NADH-Q_OxRdtase_suN/2"/>
</dbReference>
<comment type="function">
    <text evidence="5">NDH-1 shuttles electrons from NADH, via FMN and iron-sulfur (Fe-S) centers, to quinones in the respiratory chain. The immediate electron acceptor for the enzyme in this species is believed to be a menaquinone. Couples the redox reaction to proton translocation (for every two electrons transferred, four hydrogen ions are translocated across the cytoplasmic membrane), and thus conserves the redox energy in a proton gradient.</text>
</comment>
<feature type="transmembrane region" description="Helical" evidence="5">
    <location>
        <begin position="314"/>
        <end position="334"/>
    </location>
</feature>
<feature type="transmembrane region" description="Helical" evidence="5">
    <location>
        <begin position="22"/>
        <end position="42"/>
    </location>
</feature>
<feature type="transmembrane region" description="Helical" evidence="5">
    <location>
        <begin position="471"/>
        <end position="492"/>
    </location>
</feature>
<feature type="transmembrane region" description="Helical" evidence="5">
    <location>
        <begin position="214"/>
        <end position="233"/>
    </location>
</feature>
<evidence type="ECO:0000259" key="7">
    <source>
        <dbReference type="Pfam" id="PF00361"/>
    </source>
</evidence>
<dbReference type="Pfam" id="PF00361">
    <property type="entry name" value="Proton_antipo_M"/>
    <property type="match status" value="1"/>
</dbReference>
<keyword evidence="5" id="KW-0813">Transport</keyword>
<keyword evidence="5" id="KW-1278">Translocase</keyword>
<dbReference type="PANTHER" id="PTHR22773">
    <property type="entry name" value="NADH DEHYDROGENASE"/>
    <property type="match status" value="1"/>
</dbReference>
<sequence length="507" mass="54001">MIATLLAQAAEWTRPDIDWHGIAPELILVVGINLILLVDLWIDESKKWMIASLTGFVMLGALVPVVTLAVVGDDTRSMFFDRYVVDEYALILKALFLVIGYLIVLMSQTELEEGGYYIGEFYVLMLVSVLGMVAMASSRDLVSIFVSLELLSIPAYMMAAWRKRDVRSNEAGVKYYLLGVFASGVLLYGMSYLYGTTGSTKLTEIGSALADADGGLLAMQVIAVAFVIVGFGFKVSAVPFHTWAPDTYQGAPLPVTAFLSVASKAAGFVGLLSLLFIALYSADGVYEPFIFVLAALTMTVGNVLALRQTNIVRMLAYSSVSQGGFILMPLAVMASGDATESALKAVVIYLLIYALSNLGAFAVVMAVSRKTKSGEISSFGGLMSYAPGLGALMTIFLASLTGIPPLGIWIAKLAAFKAVVDAATGMGYTLAIIAAVNTVISAAYYMRVLREIWMKPVPDGDTSKISVPQPIWAALGICTIGTVVLGLFPGLVMRFADLPDLTGAFGG</sequence>
<feature type="transmembrane region" description="Helical" evidence="5">
    <location>
        <begin position="253"/>
        <end position="282"/>
    </location>
</feature>
<feature type="transmembrane region" description="Helical" evidence="5">
    <location>
        <begin position="173"/>
        <end position="194"/>
    </location>
</feature>
<comment type="caution">
    <text evidence="8">The sequence shown here is derived from an EMBL/GenBank/DDBJ whole genome shotgun (WGS) entry which is preliminary data.</text>
</comment>
<dbReference type="RefSeq" id="WP_133867745.1">
    <property type="nucleotide sequence ID" value="NZ_SOAU01000001.1"/>
</dbReference>
<evidence type="ECO:0000256" key="4">
    <source>
        <dbReference type="ARBA" id="ARBA00023136"/>
    </source>
</evidence>
<keyword evidence="2 5" id="KW-0812">Transmembrane</keyword>
<dbReference type="GO" id="GO:0042773">
    <property type="term" value="P:ATP synthesis coupled electron transport"/>
    <property type="evidence" value="ECO:0007669"/>
    <property type="project" value="InterPro"/>
</dbReference>
<keyword evidence="5" id="KW-1003">Cell membrane</keyword>
<keyword evidence="9" id="KW-1185">Reference proteome</keyword>
<feature type="transmembrane region" description="Helical" evidence="5">
    <location>
        <begin position="346"/>
        <end position="367"/>
    </location>
</feature>
<dbReference type="EMBL" id="SOAU01000001">
    <property type="protein sequence ID" value="TDT15280.1"/>
    <property type="molecule type" value="Genomic_DNA"/>
</dbReference>
<keyword evidence="4 5" id="KW-0472">Membrane</keyword>
<keyword evidence="5" id="KW-0874">Quinone</keyword>
<dbReference type="GO" id="GO:0048038">
    <property type="term" value="F:quinone binding"/>
    <property type="evidence" value="ECO:0007669"/>
    <property type="project" value="UniProtKB-KW"/>
</dbReference>
<organism evidence="8 9">
    <name type="scientific">Ilumatobacter fluminis</name>
    <dbReference type="NCBI Taxonomy" id="467091"/>
    <lineage>
        <taxon>Bacteria</taxon>
        <taxon>Bacillati</taxon>
        <taxon>Actinomycetota</taxon>
        <taxon>Acidimicrobiia</taxon>
        <taxon>Acidimicrobiales</taxon>
        <taxon>Ilumatobacteraceae</taxon>
        <taxon>Ilumatobacter</taxon>
    </lineage>
</organism>
<dbReference type="GO" id="GO:0012505">
    <property type="term" value="C:endomembrane system"/>
    <property type="evidence" value="ECO:0007669"/>
    <property type="project" value="UniProtKB-SubCell"/>
</dbReference>
<evidence type="ECO:0000256" key="2">
    <source>
        <dbReference type="ARBA" id="ARBA00022692"/>
    </source>
</evidence>
<feature type="domain" description="NADH:quinone oxidoreductase/Mrp antiporter transmembrane" evidence="7">
    <location>
        <begin position="138"/>
        <end position="435"/>
    </location>
</feature>
<feature type="transmembrane region" description="Helical" evidence="5">
    <location>
        <begin position="288"/>
        <end position="307"/>
    </location>
</feature>
<feature type="transmembrane region" description="Helical" evidence="5">
    <location>
        <begin position="49"/>
        <end position="71"/>
    </location>
</feature>
<comment type="similarity">
    <text evidence="5">Belongs to the complex I subunit 2 family.</text>
</comment>
<dbReference type="Proteomes" id="UP000294558">
    <property type="component" value="Unassembled WGS sequence"/>
</dbReference>
<protein>
    <recommendedName>
        <fullName evidence="5">NADH-quinone oxidoreductase subunit N</fullName>
        <ecNumber evidence="5">7.1.1.-</ecNumber>
    </recommendedName>
    <alternativeName>
        <fullName evidence="5">NADH dehydrogenase I subunit N</fullName>
    </alternativeName>
    <alternativeName>
        <fullName evidence="5">NDH-1 subunit N</fullName>
    </alternativeName>
</protein>
<dbReference type="GO" id="GO:0008137">
    <property type="term" value="F:NADH dehydrogenase (ubiquinone) activity"/>
    <property type="evidence" value="ECO:0007669"/>
    <property type="project" value="InterPro"/>
</dbReference>
<dbReference type="AlphaFoldDB" id="A0A4R7HX21"/>
<reference evidence="8 9" key="1">
    <citation type="submission" date="2019-03" db="EMBL/GenBank/DDBJ databases">
        <title>Sequencing the genomes of 1000 actinobacteria strains.</title>
        <authorList>
            <person name="Klenk H.-P."/>
        </authorList>
    </citation>
    <scope>NUCLEOTIDE SEQUENCE [LARGE SCALE GENOMIC DNA]</scope>
    <source>
        <strain evidence="8 9">DSM 18936</strain>
    </source>
</reference>
<evidence type="ECO:0000256" key="3">
    <source>
        <dbReference type="ARBA" id="ARBA00022989"/>
    </source>
</evidence>
<name>A0A4R7HX21_9ACTN</name>
<evidence type="ECO:0000256" key="1">
    <source>
        <dbReference type="ARBA" id="ARBA00004127"/>
    </source>
</evidence>
<dbReference type="GO" id="GO:0050136">
    <property type="term" value="F:NADH dehydrogenase (quinone) (non-electrogenic) activity"/>
    <property type="evidence" value="ECO:0007669"/>
    <property type="project" value="UniProtKB-UniRule"/>
</dbReference>
<feature type="transmembrane region" description="Helical" evidence="5">
    <location>
        <begin position="388"/>
        <end position="411"/>
    </location>
</feature>
<keyword evidence="5" id="KW-0520">NAD</keyword>
<dbReference type="InterPro" id="IPR001750">
    <property type="entry name" value="ND/Mrp_TM"/>
</dbReference>
<comment type="subcellular location">
    <subcellularLocation>
        <location evidence="5">Cell membrane</location>
        <topology evidence="5">Multi-pass membrane protein</topology>
    </subcellularLocation>
    <subcellularLocation>
        <location evidence="1">Endomembrane system</location>
        <topology evidence="1">Multi-pass membrane protein</topology>
    </subcellularLocation>
    <subcellularLocation>
        <location evidence="6">Membrane</location>
        <topology evidence="6">Multi-pass membrane protein</topology>
    </subcellularLocation>
</comment>
<proteinExistence type="inferred from homology"/>
<dbReference type="EC" id="7.1.1.-" evidence="5"/>
<dbReference type="OrthoDB" id="9811718at2"/>
<evidence type="ECO:0000256" key="5">
    <source>
        <dbReference type="HAMAP-Rule" id="MF_00445"/>
    </source>
</evidence>
<gene>
    <name evidence="5" type="primary">nuoN</name>
    <name evidence="8" type="ORF">BDK89_0846</name>
</gene>
<keyword evidence="3 5" id="KW-1133">Transmembrane helix</keyword>
<dbReference type="HAMAP" id="MF_00445">
    <property type="entry name" value="NDH1_NuoN_1"/>
    <property type="match status" value="1"/>
</dbReference>
<evidence type="ECO:0000313" key="8">
    <source>
        <dbReference type="EMBL" id="TDT15280.1"/>
    </source>
</evidence>
<evidence type="ECO:0000313" key="9">
    <source>
        <dbReference type="Proteomes" id="UP000294558"/>
    </source>
</evidence>
<dbReference type="NCBIfam" id="TIGR01770">
    <property type="entry name" value="NDH_I_N"/>
    <property type="match status" value="1"/>
</dbReference>
<feature type="transmembrane region" description="Helical" evidence="5">
    <location>
        <begin position="141"/>
        <end position="161"/>
    </location>
</feature>